<proteinExistence type="predicted"/>
<accession>A0A4V6X6A6</accession>
<organism evidence="1 2">
    <name type="scientific">Sulfurimonas crateris</name>
    <dbReference type="NCBI Taxonomy" id="2574727"/>
    <lineage>
        <taxon>Bacteria</taxon>
        <taxon>Pseudomonadati</taxon>
        <taxon>Campylobacterota</taxon>
        <taxon>Epsilonproteobacteria</taxon>
        <taxon>Campylobacterales</taxon>
        <taxon>Sulfurimonadaceae</taxon>
        <taxon>Sulfurimonas</taxon>
    </lineage>
</organism>
<dbReference type="AlphaFoldDB" id="A0A4V6X6A6"/>
<dbReference type="EMBL" id="SZPX01000001">
    <property type="protein sequence ID" value="TKI71033.1"/>
    <property type="molecule type" value="Genomic_DNA"/>
</dbReference>
<dbReference type="Proteomes" id="UP000309561">
    <property type="component" value="Unassembled WGS sequence"/>
</dbReference>
<reference evidence="1 2" key="1">
    <citation type="submission" date="2019-04" db="EMBL/GenBank/DDBJ databases">
        <title>Sulfurimonas crateris sp. nov. a facultative anaerobic sulfur-oxidizing chemolithautotrophic bacterium isolated from a terrestrial mud vulcano.</title>
        <authorList>
            <person name="Ratnikova N.M."/>
            <person name="Slobodkin A.I."/>
            <person name="Merkel A.Y."/>
            <person name="Novikov A."/>
            <person name="Bonch-Osmolovskaya E.A."/>
            <person name="Slobodkina G.B."/>
        </authorList>
    </citation>
    <scope>NUCLEOTIDE SEQUENCE [LARGE SCALE GENOMIC DNA]</scope>
    <source>
        <strain evidence="1 2">SN118</strain>
    </source>
</reference>
<sequence length="201" mass="23297">MKKDDLEFCFKGSRTYVQGPDIFDAVVDTIKNDFDVSKMTDIKYAAHDMLLANANLIVTNDFKKEDFETINSIITFKQDGTKYYAVVSQSDTKIECSNEYSEEIVRTQSIIKDKIISFENILEDSITEITVSMNKYFLQETETKDGKWIVTKFEYPKLINLDKIKNKTLKLELTNNFNNKLTKSTIFVNEEAVGYLYFSLI</sequence>
<protein>
    <submittedName>
        <fullName evidence="1">Uncharacterized protein</fullName>
    </submittedName>
</protein>
<comment type="caution">
    <text evidence="1">The sequence shown here is derived from an EMBL/GenBank/DDBJ whole genome shotgun (WGS) entry which is preliminary data.</text>
</comment>
<dbReference type="RefSeq" id="WP_137011464.1">
    <property type="nucleotide sequence ID" value="NZ_SZPX01000001.1"/>
</dbReference>
<name>A0A4V6X6A6_9BACT</name>
<keyword evidence="2" id="KW-1185">Reference proteome</keyword>
<dbReference type="OrthoDB" id="7065213at2"/>
<gene>
    <name evidence="1" type="ORF">FCU45_01195</name>
</gene>
<evidence type="ECO:0000313" key="1">
    <source>
        <dbReference type="EMBL" id="TKI71033.1"/>
    </source>
</evidence>
<evidence type="ECO:0000313" key="2">
    <source>
        <dbReference type="Proteomes" id="UP000309561"/>
    </source>
</evidence>